<organism evidence="4 5">
    <name type="scientific">Arachis hypogaea</name>
    <name type="common">Peanut</name>
    <dbReference type="NCBI Taxonomy" id="3818"/>
    <lineage>
        <taxon>Eukaryota</taxon>
        <taxon>Viridiplantae</taxon>
        <taxon>Streptophyta</taxon>
        <taxon>Embryophyta</taxon>
        <taxon>Tracheophyta</taxon>
        <taxon>Spermatophyta</taxon>
        <taxon>Magnoliopsida</taxon>
        <taxon>eudicotyledons</taxon>
        <taxon>Gunneridae</taxon>
        <taxon>Pentapetalae</taxon>
        <taxon>rosids</taxon>
        <taxon>fabids</taxon>
        <taxon>Fabales</taxon>
        <taxon>Fabaceae</taxon>
        <taxon>Papilionoideae</taxon>
        <taxon>50 kb inversion clade</taxon>
        <taxon>dalbergioids sensu lato</taxon>
        <taxon>Dalbergieae</taxon>
        <taxon>Pterocarpus clade</taxon>
        <taxon>Arachis</taxon>
    </lineage>
</organism>
<feature type="compositionally biased region" description="Acidic residues" evidence="2">
    <location>
        <begin position="203"/>
        <end position="217"/>
    </location>
</feature>
<evidence type="ECO:0000256" key="2">
    <source>
        <dbReference type="SAM" id="MobiDB-lite"/>
    </source>
</evidence>
<dbReference type="PANTHER" id="PTHR47658">
    <property type="entry name" value="HIGH MOBILITY GROUP B PROTEIN 12-RELATED"/>
    <property type="match status" value="1"/>
</dbReference>
<dbReference type="GO" id="GO:0010197">
    <property type="term" value="P:polar nucleus fusion"/>
    <property type="evidence" value="ECO:0007669"/>
    <property type="project" value="TreeGrafter"/>
</dbReference>
<gene>
    <name evidence="4" type="ORF">Ahy_A09g041848</name>
</gene>
<dbReference type="SUPFAM" id="SSF47095">
    <property type="entry name" value="HMG-box"/>
    <property type="match status" value="2"/>
</dbReference>
<dbReference type="GO" id="GO:0003677">
    <property type="term" value="F:DNA binding"/>
    <property type="evidence" value="ECO:0007669"/>
    <property type="project" value="UniProtKB-UniRule"/>
</dbReference>
<feature type="compositionally biased region" description="Basic and acidic residues" evidence="2">
    <location>
        <begin position="84"/>
        <end position="106"/>
    </location>
</feature>
<keyword evidence="5" id="KW-1185">Reference proteome</keyword>
<proteinExistence type="predicted"/>
<evidence type="ECO:0000313" key="5">
    <source>
        <dbReference type="Proteomes" id="UP000289738"/>
    </source>
</evidence>
<feature type="region of interest" description="Disordered" evidence="2">
    <location>
        <begin position="289"/>
        <end position="332"/>
    </location>
</feature>
<dbReference type="Pfam" id="PF00505">
    <property type="entry name" value="HMG_box"/>
    <property type="match status" value="2"/>
</dbReference>
<keyword evidence="1" id="KW-0238">DNA-binding</keyword>
<keyword evidence="1" id="KW-0539">Nucleus</keyword>
<reference evidence="4 5" key="1">
    <citation type="submission" date="2019-01" db="EMBL/GenBank/DDBJ databases">
        <title>Sequencing of cultivated peanut Arachis hypogaea provides insights into genome evolution and oil improvement.</title>
        <authorList>
            <person name="Chen X."/>
        </authorList>
    </citation>
    <scope>NUCLEOTIDE SEQUENCE [LARGE SCALE GENOMIC DNA]</scope>
    <source>
        <strain evidence="5">cv. Fuhuasheng</strain>
        <tissue evidence="4">Leaves</tissue>
    </source>
</reference>
<dbReference type="InterPro" id="IPR009071">
    <property type="entry name" value="HMG_box_dom"/>
</dbReference>
<feature type="domain" description="HMG box" evidence="3">
    <location>
        <begin position="328"/>
        <end position="397"/>
    </location>
</feature>
<dbReference type="STRING" id="3818.A0A445BDY2"/>
<dbReference type="PROSITE" id="PS50118">
    <property type="entry name" value="HMG_BOX_2"/>
    <property type="match status" value="2"/>
</dbReference>
<feature type="compositionally biased region" description="Acidic residues" evidence="2">
    <location>
        <begin position="401"/>
        <end position="436"/>
    </location>
</feature>
<dbReference type="AlphaFoldDB" id="A0A445BDY2"/>
<evidence type="ECO:0000256" key="1">
    <source>
        <dbReference type="PROSITE-ProRule" id="PRU00267"/>
    </source>
</evidence>
<dbReference type="CDD" id="cd22005">
    <property type="entry name" value="HMG-box_AtHMGB1-like"/>
    <property type="match status" value="1"/>
</dbReference>
<name>A0A445BDY2_ARAHY</name>
<comment type="caution">
    <text evidence="4">The sequence shown here is derived from an EMBL/GenBank/DDBJ whole genome shotgun (WGS) entry which is preliminary data.</text>
</comment>
<evidence type="ECO:0000259" key="3">
    <source>
        <dbReference type="PROSITE" id="PS50118"/>
    </source>
</evidence>
<dbReference type="GO" id="GO:0005634">
    <property type="term" value="C:nucleus"/>
    <property type="evidence" value="ECO:0007669"/>
    <property type="project" value="UniProtKB-UniRule"/>
</dbReference>
<dbReference type="Gene3D" id="1.10.30.10">
    <property type="entry name" value="High mobility group box domain"/>
    <property type="match status" value="2"/>
</dbReference>
<feature type="region of interest" description="Disordered" evidence="2">
    <location>
        <begin position="173"/>
        <end position="245"/>
    </location>
</feature>
<feature type="domain" description="HMG box" evidence="3">
    <location>
        <begin position="107"/>
        <end position="176"/>
    </location>
</feature>
<feature type="region of interest" description="Disordered" evidence="2">
    <location>
        <begin position="1"/>
        <end position="22"/>
    </location>
</feature>
<feature type="DNA-binding region" description="HMG box" evidence="1">
    <location>
        <begin position="328"/>
        <end position="397"/>
    </location>
</feature>
<dbReference type="Proteomes" id="UP000289738">
    <property type="component" value="Chromosome A09"/>
</dbReference>
<accession>A0A445BDY2</accession>
<feature type="region of interest" description="Disordered" evidence="2">
    <location>
        <begin position="396"/>
        <end position="468"/>
    </location>
</feature>
<feature type="region of interest" description="Disordered" evidence="2">
    <location>
        <begin position="70"/>
        <end position="112"/>
    </location>
</feature>
<evidence type="ECO:0000313" key="4">
    <source>
        <dbReference type="EMBL" id="RYR36894.1"/>
    </source>
</evidence>
<dbReference type="SMART" id="SM00398">
    <property type="entry name" value="HMG"/>
    <property type="match status" value="2"/>
</dbReference>
<feature type="region of interest" description="Disordered" evidence="2">
    <location>
        <begin position="126"/>
        <end position="160"/>
    </location>
</feature>
<dbReference type="InterPro" id="IPR036910">
    <property type="entry name" value="HMG_box_dom_sf"/>
</dbReference>
<feature type="compositionally biased region" description="Basic and acidic residues" evidence="2">
    <location>
        <begin position="304"/>
        <end position="326"/>
    </location>
</feature>
<dbReference type="PANTHER" id="PTHR47658:SF1">
    <property type="entry name" value="MEIOSIS INITIATOR PROTEIN"/>
    <property type="match status" value="1"/>
</dbReference>
<dbReference type="EMBL" id="SDMP01000009">
    <property type="protein sequence ID" value="RYR36894.1"/>
    <property type="molecule type" value="Genomic_DNA"/>
</dbReference>
<feature type="compositionally biased region" description="Acidic residues" evidence="2">
    <location>
        <begin position="178"/>
        <end position="193"/>
    </location>
</feature>
<protein>
    <recommendedName>
        <fullName evidence="3">HMG box domain-containing protein</fullName>
    </recommendedName>
</protein>
<sequence length="468" mass="51982">MAKGNNTSQGRKRVDAVDSRSASVLVRAKDGSAFAKCDECKKDVPVALISMHSCSLEAKIKMNLEAQVVEQASEVKKPERKKPKSNEPKAKRAKVEKTKKVKDPNAPKRPPTAFFLFMDDFRKSFKEANPDSKDVKRVSKEAGEKWRSMTDEEKKPYSDKVIELKAEYEKAMKSYNDAEAEGEEGEGEHEEGADEKSDKEDAAGEDEELTDEDESEEESGKLGEGSSTSQGQRVDAVESRSSSVIVRGRDGSAFVKCQDCKEDVPVGLVSMHGCSDEAKTKMNLETQLVERPYEAKRPVRKKTRSDVPKAKRAKVEKTKKVKDPHVPKKPPAASFFLFMDDFEKSFKEANPDSKDGNRVFKEARAKWRSMTAEEKKPYSDKLAELKAEYEKAMEIYNAAEAEGEEGEGEGEHEEGTDEQSDKEEAAAGEEGDDEQSDKEAAAGEEGADEQSDKEEAAAGEEEELNDED</sequence>
<feature type="DNA-binding region" description="HMG box" evidence="1">
    <location>
        <begin position="107"/>
        <end position="176"/>
    </location>
</feature>
<feature type="compositionally biased region" description="Acidic residues" evidence="2">
    <location>
        <begin position="445"/>
        <end position="468"/>
    </location>
</feature>